<dbReference type="GO" id="GO:0016153">
    <property type="term" value="F:urocanate hydratase activity"/>
    <property type="evidence" value="ECO:0007669"/>
    <property type="project" value="TreeGrafter"/>
</dbReference>
<keyword evidence="4" id="KW-1185">Reference proteome</keyword>
<evidence type="ECO:0008006" key="5">
    <source>
        <dbReference type="Google" id="ProtNLM"/>
    </source>
</evidence>
<dbReference type="Proteomes" id="UP001233999">
    <property type="component" value="Unassembled WGS sequence"/>
</dbReference>
<comment type="caution">
    <text evidence="3">The sequence shown here is derived from an EMBL/GenBank/DDBJ whole genome shotgun (WGS) entry which is preliminary data.</text>
</comment>
<dbReference type="GO" id="GO:0006548">
    <property type="term" value="P:L-histidine catabolic process"/>
    <property type="evidence" value="ECO:0007669"/>
    <property type="project" value="TreeGrafter"/>
</dbReference>
<dbReference type="FunFam" id="3.40.50.10730:FF:000002">
    <property type="entry name" value="Urocanate hydratase 1"/>
    <property type="match status" value="1"/>
</dbReference>
<evidence type="ECO:0000259" key="2">
    <source>
        <dbReference type="Pfam" id="PF17392"/>
    </source>
</evidence>
<protein>
    <recommendedName>
        <fullName evidence="5">Urocanate hydratase</fullName>
    </recommendedName>
</protein>
<feature type="non-terminal residue" evidence="3">
    <location>
        <position position="1"/>
    </location>
</feature>
<evidence type="ECO:0000313" key="4">
    <source>
        <dbReference type="Proteomes" id="UP001233999"/>
    </source>
</evidence>
<dbReference type="EMBL" id="JASPKZ010004362">
    <property type="protein sequence ID" value="KAJ9590321.1"/>
    <property type="molecule type" value="Genomic_DNA"/>
</dbReference>
<dbReference type="InterPro" id="IPR036190">
    <property type="entry name" value="Urocanase_sf"/>
</dbReference>
<gene>
    <name evidence="3" type="ORF">L9F63_027840</name>
</gene>
<dbReference type="InterPro" id="IPR038364">
    <property type="entry name" value="Urocanase_central_sf"/>
</dbReference>
<dbReference type="Gene3D" id="3.40.1770.10">
    <property type="entry name" value="Urocanase superfamily"/>
    <property type="match status" value="1"/>
</dbReference>
<dbReference type="InterPro" id="IPR023637">
    <property type="entry name" value="Urocanase-like"/>
</dbReference>
<dbReference type="PANTHER" id="PTHR12216:SF3">
    <property type="entry name" value="UROCANATE HYDRATASE"/>
    <property type="match status" value="1"/>
</dbReference>
<reference evidence="3" key="1">
    <citation type="journal article" date="2023" name="IScience">
        <title>Live-bearing cockroach genome reveals convergent evolutionary mechanisms linked to viviparity in insects and beyond.</title>
        <authorList>
            <person name="Fouks B."/>
            <person name="Harrison M.C."/>
            <person name="Mikhailova A.A."/>
            <person name="Marchal E."/>
            <person name="English S."/>
            <person name="Carruthers M."/>
            <person name="Jennings E.C."/>
            <person name="Chiamaka E.L."/>
            <person name="Frigard R.A."/>
            <person name="Pippel M."/>
            <person name="Attardo G.M."/>
            <person name="Benoit J.B."/>
            <person name="Bornberg-Bauer E."/>
            <person name="Tobe S.S."/>
        </authorList>
    </citation>
    <scope>NUCLEOTIDE SEQUENCE</scope>
    <source>
        <strain evidence="3">Stay&amp;Tobe</strain>
    </source>
</reference>
<dbReference type="InterPro" id="IPR035085">
    <property type="entry name" value="Urocanase_Rossmann-like"/>
</dbReference>
<dbReference type="SUPFAM" id="SSF111326">
    <property type="entry name" value="Urocanase"/>
    <property type="match status" value="1"/>
</dbReference>
<dbReference type="Pfam" id="PF17392">
    <property type="entry name" value="Urocanase_C"/>
    <property type="match status" value="1"/>
</dbReference>
<feature type="domain" description="Urocanase Rossmann-like" evidence="1">
    <location>
        <begin position="10"/>
        <end position="238"/>
    </location>
</feature>
<reference evidence="3" key="2">
    <citation type="submission" date="2023-05" db="EMBL/GenBank/DDBJ databases">
        <authorList>
            <person name="Fouks B."/>
        </authorList>
    </citation>
    <scope>NUCLEOTIDE SEQUENCE</scope>
    <source>
        <strain evidence="3">Stay&amp;Tobe</strain>
        <tissue evidence="3">Testes</tissue>
    </source>
</reference>
<dbReference type="PANTHER" id="PTHR12216">
    <property type="entry name" value="UROCANATE HYDRATASE"/>
    <property type="match status" value="1"/>
</dbReference>
<sequence>MTAGSYCYIGPQGIVHGTTITVLNAGRKYLGTEDLSGKVFVTSGLGGMSGAQPKAAVIAGCIGVVAEVSEEALQKRHKQGWLQEVEKDLDKLISRIRFARKTSRLFDVVVSIGYHGNVVSLWERLVEELHNTGELLVDLGSDQTSCHCPYDGGYYPVQLGYEEAKEMLYADPDRFKSLVQESLVRQVAAVNKLAEKGMFFWDYGNAFLLEAKRAGADVGVKDDDTGLKFRYPSYVQDIMGNIFSLGFGPFRWVCTSGLPEDLEKTDNIAIQVFEKILEEDVPPVVGAQYRDNLLWIREAGKHGLVVGSQARILYSDRNGRIQLALAFNAAIKNGSIKAPIVISRDHHDVSGTDSTYREATSNIEDGSAFTA</sequence>
<dbReference type="AlphaFoldDB" id="A0AAD8EHG6"/>
<organism evidence="3 4">
    <name type="scientific">Diploptera punctata</name>
    <name type="common">Pacific beetle cockroach</name>
    <dbReference type="NCBI Taxonomy" id="6984"/>
    <lineage>
        <taxon>Eukaryota</taxon>
        <taxon>Metazoa</taxon>
        <taxon>Ecdysozoa</taxon>
        <taxon>Arthropoda</taxon>
        <taxon>Hexapoda</taxon>
        <taxon>Insecta</taxon>
        <taxon>Pterygota</taxon>
        <taxon>Neoptera</taxon>
        <taxon>Polyneoptera</taxon>
        <taxon>Dictyoptera</taxon>
        <taxon>Blattodea</taxon>
        <taxon>Blaberoidea</taxon>
        <taxon>Blaberidae</taxon>
        <taxon>Diplopterinae</taxon>
        <taxon>Diploptera</taxon>
    </lineage>
</organism>
<accession>A0AAD8EHG6</accession>
<feature type="domain" description="Urocanase C-terminal" evidence="2">
    <location>
        <begin position="242"/>
        <end position="371"/>
    </location>
</feature>
<dbReference type="InterPro" id="IPR035401">
    <property type="entry name" value="Urocanase_C"/>
</dbReference>
<evidence type="ECO:0000259" key="1">
    <source>
        <dbReference type="Pfam" id="PF01175"/>
    </source>
</evidence>
<dbReference type="Pfam" id="PF01175">
    <property type="entry name" value="Urocanase"/>
    <property type="match status" value="1"/>
</dbReference>
<proteinExistence type="predicted"/>
<dbReference type="Gene3D" id="3.40.50.10730">
    <property type="entry name" value="Urocanase like domains"/>
    <property type="match status" value="1"/>
</dbReference>
<name>A0AAD8EHG6_DIPPU</name>
<evidence type="ECO:0000313" key="3">
    <source>
        <dbReference type="EMBL" id="KAJ9590321.1"/>
    </source>
</evidence>